<evidence type="ECO:0000256" key="1">
    <source>
        <dbReference type="ARBA" id="ARBA00022475"/>
    </source>
</evidence>
<reference evidence="9" key="1">
    <citation type="submission" date="2020-12" db="EMBL/GenBank/DDBJ databases">
        <title>Vagococcus allomyrinae sp. nov. and Enterococcus lavae sp. nov., isolated from the larvae of Allomyrina dichotoma.</title>
        <authorList>
            <person name="Lee S.D."/>
        </authorList>
    </citation>
    <scope>NUCLEOTIDE SEQUENCE</scope>
    <source>
        <strain evidence="9">BWB3-3</strain>
    </source>
</reference>
<dbReference type="GO" id="GO:0006508">
    <property type="term" value="P:proteolysis"/>
    <property type="evidence" value="ECO:0007669"/>
    <property type="project" value="UniProtKB-KW"/>
</dbReference>
<keyword evidence="6 8" id="KW-1133">Transmembrane helix</keyword>
<evidence type="ECO:0000313" key="9">
    <source>
        <dbReference type="EMBL" id="MBP1044220.1"/>
    </source>
</evidence>
<keyword evidence="2" id="KW-0673">Quorum sensing</keyword>
<evidence type="ECO:0000256" key="4">
    <source>
        <dbReference type="ARBA" id="ARBA00022692"/>
    </source>
</evidence>
<evidence type="ECO:0000256" key="7">
    <source>
        <dbReference type="ARBA" id="ARBA00023136"/>
    </source>
</evidence>
<name>A0A940SXD7_9ENTE</name>
<dbReference type="GO" id="GO:0016020">
    <property type="term" value="C:membrane"/>
    <property type="evidence" value="ECO:0007669"/>
    <property type="project" value="InterPro"/>
</dbReference>
<dbReference type="GO" id="GO:0009372">
    <property type="term" value="P:quorum sensing"/>
    <property type="evidence" value="ECO:0007669"/>
    <property type="project" value="UniProtKB-KW"/>
</dbReference>
<evidence type="ECO:0000256" key="8">
    <source>
        <dbReference type="SAM" id="Phobius"/>
    </source>
</evidence>
<evidence type="ECO:0000256" key="2">
    <source>
        <dbReference type="ARBA" id="ARBA00022654"/>
    </source>
</evidence>
<evidence type="ECO:0000256" key="5">
    <source>
        <dbReference type="ARBA" id="ARBA00022801"/>
    </source>
</evidence>
<feature type="transmembrane region" description="Helical" evidence="8">
    <location>
        <begin position="104"/>
        <end position="125"/>
    </location>
</feature>
<sequence length="209" mass="24211">MYVWLSAKIAENIFDIDQQDESEKAEWTRYFIEIILLNVLKTALVLFCGIIFNVLYLTVISQLVFFCLRRHAFGWHAKSNFLCSVQCIVLFVGIPLLTERYVSVFPTILWLLIYSGILLIFILFAPQKTEQSLDSHLTNKQHKRRLLISFLLVAALSILINITWLRIGIFTGVIASAMMVLPFTKKLIEGDVFNETYQKFVKQKNEPLD</sequence>
<evidence type="ECO:0000313" key="10">
    <source>
        <dbReference type="Proteomes" id="UP000674938"/>
    </source>
</evidence>
<keyword evidence="1" id="KW-1003">Cell membrane</keyword>
<keyword evidence="3" id="KW-0645">Protease</keyword>
<dbReference type="AlphaFoldDB" id="A0A940SXD7"/>
<dbReference type="GO" id="GO:0008233">
    <property type="term" value="F:peptidase activity"/>
    <property type="evidence" value="ECO:0007669"/>
    <property type="project" value="UniProtKB-KW"/>
</dbReference>
<dbReference type="SMART" id="SM00793">
    <property type="entry name" value="AgrB"/>
    <property type="match status" value="1"/>
</dbReference>
<keyword evidence="7 8" id="KW-0472">Membrane</keyword>
<feature type="transmembrane region" description="Helical" evidence="8">
    <location>
        <begin position="43"/>
        <end position="68"/>
    </location>
</feature>
<dbReference type="Pfam" id="PF04647">
    <property type="entry name" value="AgrB"/>
    <property type="match status" value="1"/>
</dbReference>
<gene>
    <name evidence="9" type="ORF">I6N95_24730</name>
</gene>
<keyword evidence="10" id="KW-1185">Reference proteome</keyword>
<keyword evidence="4 8" id="KW-0812">Transmembrane</keyword>
<keyword evidence="5" id="KW-0378">Hydrolase</keyword>
<accession>A0A940SXD7</accession>
<evidence type="ECO:0000256" key="3">
    <source>
        <dbReference type="ARBA" id="ARBA00022670"/>
    </source>
</evidence>
<organism evidence="9 10">
    <name type="scientific">Vagococcus allomyrinae</name>
    <dbReference type="NCBI Taxonomy" id="2794353"/>
    <lineage>
        <taxon>Bacteria</taxon>
        <taxon>Bacillati</taxon>
        <taxon>Bacillota</taxon>
        <taxon>Bacilli</taxon>
        <taxon>Lactobacillales</taxon>
        <taxon>Enterococcaceae</taxon>
        <taxon>Vagococcus</taxon>
    </lineage>
</organism>
<dbReference type="EMBL" id="JAEEGA010000023">
    <property type="protein sequence ID" value="MBP1044220.1"/>
    <property type="molecule type" value="Genomic_DNA"/>
</dbReference>
<feature type="transmembrane region" description="Helical" evidence="8">
    <location>
        <begin position="80"/>
        <end position="98"/>
    </location>
</feature>
<dbReference type="Proteomes" id="UP000674938">
    <property type="component" value="Unassembled WGS sequence"/>
</dbReference>
<evidence type="ECO:0000256" key="6">
    <source>
        <dbReference type="ARBA" id="ARBA00022989"/>
    </source>
</evidence>
<dbReference type="InterPro" id="IPR006741">
    <property type="entry name" value="AgrB"/>
</dbReference>
<comment type="caution">
    <text evidence="9">The sequence shown here is derived from an EMBL/GenBank/DDBJ whole genome shotgun (WGS) entry which is preliminary data.</text>
</comment>
<feature type="transmembrane region" description="Helical" evidence="8">
    <location>
        <begin position="146"/>
        <end position="179"/>
    </location>
</feature>
<protein>
    <submittedName>
        <fullName evidence="9">Accessory gene regulator B family protein</fullName>
    </submittedName>
</protein>
<dbReference type="RefSeq" id="WP_209532510.1">
    <property type="nucleotide sequence ID" value="NZ_JAEEGA010000023.1"/>
</dbReference>
<proteinExistence type="predicted"/>